<sequence length="170" mass="18784">MPKLPKKVAAAVESAEAISGDFPLLEVGFYYAQLADVEVQDGNYAPVWNLTFENLHKVTTGEKASGKQWLRLNVVTEEKAPANYTGGDKKWAAFHNMSKGQLKSFFEGFGYTPDSDTDEMIGEWAQIKVGVRTIQTGERKGEKVNDVKSIAPVPDDFDATDLVDTDEDTF</sequence>
<name>A0A0U4B5L6_9CAUD</name>
<dbReference type="GeneID" id="40078775"/>
<accession>A0A0U4B5L6</accession>
<dbReference type="RefSeq" id="YP_009602908.1">
    <property type="nucleotide sequence ID" value="NC_041945.1"/>
</dbReference>
<reference evidence="1 2" key="1">
    <citation type="submission" date="2015-11" db="EMBL/GenBank/DDBJ databases">
        <authorList>
            <person name="Guerrero C.A."/>
            <person name="Jacobs-Sera D."/>
            <person name="Bowman C.A."/>
            <person name="Russell D.A."/>
            <person name="Pope W.H."/>
            <person name="Hatfull G.F."/>
        </authorList>
    </citation>
    <scope>NUCLEOTIDE SEQUENCE [LARGE SCALE GENOMIC DNA]</scope>
</reference>
<proteinExistence type="predicted"/>
<dbReference type="EMBL" id="KU160661">
    <property type="protein sequence ID" value="ALY10000.1"/>
    <property type="molecule type" value="Genomic_DNA"/>
</dbReference>
<dbReference type="OrthoDB" id="10265at10239"/>
<organism evidence="1 2">
    <name type="scientific">Arthrobacter phage Pumancara</name>
    <dbReference type="NCBI Taxonomy" id="1772311"/>
    <lineage>
        <taxon>Viruses</taxon>
        <taxon>Duplodnaviria</taxon>
        <taxon>Heunggongvirae</taxon>
        <taxon>Uroviricota</taxon>
        <taxon>Caudoviricetes</taxon>
        <taxon>Korravirus</taxon>
        <taxon>Korravirus pumancara</taxon>
    </lineage>
</organism>
<dbReference type="Proteomes" id="UP000223655">
    <property type="component" value="Segment"/>
</dbReference>
<dbReference type="KEGG" id="vg:40078775"/>
<protein>
    <submittedName>
        <fullName evidence="1">Uncharacterized protein</fullName>
    </submittedName>
</protein>
<evidence type="ECO:0000313" key="1">
    <source>
        <dbReference type="EMBL" id="ALY10000.1"/>
    </source>
</evidence>
<evidence type="ECO:0000313" key="2">
    <source>
        <dbReference type="Proteomes" id="UP000223655"/>
    </source>
</evidence>
<keyword evidence="2" id="KW-1185">Reference proteome</keyword>
<gene>
    <name evidence="1" type="primary">42</name>
    <name evidence="1" type="ORF">PUMANCARA_42</name>
</gene>